<protein>
    <submittedName>
        <fullName evidence="1">Uncharacterized protein</fullName>
    </submittedName>
</protein>
<sequence>MKIKLIDQHANEYNIIAMNNWKKQQMIKAIINKIDSRKTGLIYIDNIYLDSALTQFLLDDERIYNVLQNQEALWIYIKYRCNRCRSHGVHKPVIYLYPKEECEINVGLNIQDAKFTFIYPPFDDNYNWTVTGRPSGEIIHHGKSLRYLFWEADGYNNIDISKGFSLHKSEVISFFEEKLTQFKLNDTEISDFITYWAPIVMKHEFVLVSFQFETYDQQFQLQISPKTDNLIRVFAVFYPLSEKLNVEPQVIPNFQRDGFTVIEWGGSILE</sequence>
<dbReference type="Proteomes" id="UP000001542">
    <property type="component" value="Unassembled WGS sequence"/>
</dbReference>
<organism evidence="1 2">
    <name type="scientific">Trichomonas vaginalis (strain ATCC PRA-98 / G3)</name>
    <dbReference type="NCBI Taxonomy" id="412133"/>
    <lineage>
        <taxon>Eukaryota</taxon>
        <taxon>Metamonada</taxon>
        <taxon>Parabasalia</taxon>
        <taxon>Trichomonadida</taxon>
        <taxon>Trichomonadidae</taxon>
        <taxon>Trichomonas</taxon>
    </lineage>
</organism>
<dbReference type="VEuPathDB" id="TrichDB:TVAGG3_0090170"/>
<dbReference type="InParanoid" id="A2EFF9"/>
<dbReference type="VEuPathDB" id="TrichDB:TVAG_240170"/>
<evidence type="ECO:0000313" key="1">
    <source>
        <dbReference type="EMBL" id="EAY08656.1"/>
    </source>
</evidence>
<proteinExistence type="predicted"/>
<dbReference type="OrthoDB" id="2746623at2759"/>
<keyword evidence="2" id="KW-1185">Reference proteome</keyword>
<gene>
    <name evidence="1" type="ORF">TVAG_240170</name>
</gene>
<accession>A2EFF9</accession>
<dbReference type="KEGG" id="tva:4766560"/>
<evidence type="ECO:0000313" key="2">
    <source>
        <dbReference type="Proteomes" id="UP000001542"/>
    </source>
</evidence>
<dbReference type="AlphaFoldDB" id="A2EFF9"/>
<dbReference type="RefSeq" id="XP_001320879.1">
    <property type="nucleotide sequence ID" value="XM_001320844.1"/>
</dbReference>
<reference evidence="1" key="1">
    <citation type="submission" date="2006-10" db="EMBL/GenBank/DDBJ databases">
        <authorList>
            <person name="Amadeo P."/>
            <person name="Zhao Q."/>
            <person name="Wortman J."/>
            <person name="Fraser-Liggett C."/>
            <person name="Carlton J."/>
        </authorList>
    </citation>
    <scope>NUCLEOTIDE SEQUENCE</scope>
    <source>
        <strain evidence="1">G3</strain>
    </source>
</reference>
<reference evidence="1" key="2">
    <citation type="journal article" date="2007" name="Science">
        <title>Draft genome sequence of the sexually transmitted pathogen Trichomonas vaginalis.</title>
        <authorList>
            <person name="Carlton J.M."/>
            <person name="Hirt R.P."/>
            <person name="Silva J.C."/>
            <person name="Delcher A.L."/>
            <person name="Schatz M."/>
            <person name="Zhao Q."/>
            <person name="Wortman J.R."/>
            <person name="Bidwell S.L."/>
            <person name="Alsmark U.C.M."/>
            <person name="Besteiro S."/>
            <person name="Sicheritz-Ponten T."/>
            <person name="Noel C.J."/>
            <person name="Dacks J.B."/>
            <person name="Foster P.G."/>
            <person name="Simillion C."/>
            <person name="Van de Peer Y."/>
            <person name="Miranda-Saavedra D."/>
            <person name="Barton G.J."/>
            <person name="Westrop G.D."/>
            <person name="Mueller S."/>
            <person name="Dessi D."/>
            <person name="Fiori P.L."/>
            <person name="Ren Q."/>
            <person name="Paulsen I."/>
            <person name="Zhang H."/>
            <person name="Bastida-Corcuera F.D."/>
            <person name="Simoes-Barbosa A."/>
            <person name="Brown M.T."/>
            <person name="Hayes R.D."/>
            <person name="Mukherjee M."/>
            <person name="Okumura C.Y."/>
            <person name="Schneider R."/>
            <person name="Smith A.J."/>
            <person name="Vanacova S."/>
            <person name="Villalvazo M."/>
            <person name="Haas B.J."/>
            <person name="Pertea M."/>
            <person name="Feldblyum T.V."/>
            <person name="Utterback T.R."/>
            <person name="Shu C.L."/>
            <person name="Osoegawa K."/>
            <person name="de Jong P.J."/>
            <person name="Hrdy I."/>
            <person name="Horvathova L."/>
            <person name="Zubacova Z."/>
            <person name="Dolezal P."/>
            <person name="Malik S.B."/>
            <person name="Logsdon J.M. Jr."/>
            <person name="Henze K."/>
            <person name="Gupta A."/>
            <person name="Wang C.C."/>
            <person name="Dunne R.L."/>
            <person name="Upcroft J.A."/>
            <person name="Upcroft P."/>
            <person name="White O."/>
            <person name="Salzberg S.L."/>
            <person name="Tang P."/>
            <person name="Chiu C.-H."/>
            <person name="Lee Y.-S."/>
            <person name="Embley T.M."/>
            <person name="Coombs G.H."/>
            <person name="Mottram J.C."/>
            <person name="Tachezy J."/>
            <person name="Fraser-Liggett C.M."/>
            <person name="Johnson P.J."/>
        </authorList>
    </citation>
    <scope>NUCLEOTIDE SEQUENCE [LARGE SCALE GENOMIC DNA]</scope>
    <source>
        <strain evidence="1">G3</strain>
    </source>
</reference>
<dbReference type="EMBL" id="DS113374">
    <property type="protein sequence ID" value="EAY08656.1"/>
    <property type="molecule type" value="Genomic_DNA"/>
</dbReference>
<name>A2EFF9_TRIV3</name>